<evidence type="ECO:0000256" key="7">
    <source>
        <dbReference type="ARBA" id="ARBA00023010"/>
    </source>
</evidence>
<dbReference type="KEGG" id="rce:RC1_1011"/>
<keyword evidence="8 9" id="KW-0472">Membrane</keyword>
<sequence>MGGFSWLHWVVVLGVVLVVFGAGKLPRAMGDLAKGMKAFKRELSKDDETLPGPSQTPPQA</sequence>
<evidence type="ECO:0000256" key="8">
    <source>
        <dbReference type="ARBA" id="ARBA00023136"/>
    </source>
</evidence>
<evidence type="ECO:0000256" key="1">
    <source>
        <dbReference type="ARBA" id="ARBA00004162"/>
    </source>
</evidence>
<comment type="similarity">
    <text evidence="9">Belongs to the TatA/E family.</text>
</comment>
<dbReference type="PANTHER" id="PTHR42982">
    <property type="entry name" value="SEC-INDEPENDENT PROTEIN TRANSLOCASE PROTEIN TATA"/>
    <property type="match status" value="1"/>
</dbReference>
<protein>
    <recommendedName>
        <fullName evidence="9">Sec-independent protein translocase protein TatA</fullName>
    </recommendedName>
</protein>
<evidence type="ECO:0000256" key="4">
    <source>
        <dbReference type="ARBA" id="ARBA00022692"/>
    </source>
</evidence>
<dbReference type="InterPro" id="IPR003369">
    <property type="entry name" value="TatA/B/E"/>
</dbReference>
<evidence type="ECO:0000313" key="11">
    <source>
        <dbReference type="Proteomes" id="UP000001591"/>
    </source>
</evidence>
<keyword evidence="9" id="KW-0997">Cell inner membrane</keyword>
<dbReference type="OrthoDB" id="7161179at2"/>
<dbReference type="Proteomes" id="UP000001591">
    <property type="component" value="Chromosome"/>
</dbReference>
<dbReference type="Pfam" id="PF02416">
    <property type="entry name" value="TatA_B_E"/>
    <property type="match status" value="1"/>
</dbReference>
<evidence type="ECO:0000256" key="3">
    <source>
        <dbReference type="ARBA" id="ARBA00022475"/>
    </source>
</evidence>
<evidence type="ECO:0000256" key="2">
    <source>
        <dbReference type="ARBA" id="ARBA00022448"/>
    </source>
</evidence>
<keyword evidence="4 9" id="KW-0812">Transmembrane</keyword>
<dbReference type="STRING" id="414684.RC1_1011"/>
<organism evidence="10 11">
    <name type="scientific">Rhodospirillum centenum (strain ATCC 51521 / SW)</name>
    <dbReference type="NCBI Taxonomy" id="414684"/>
    <lineage>
        <taxon>Bacteria</taxon>
        <taxon>Pseudomonadati</taxon>
        <taxon>Pseudomonadota</taxon>
        <taxon>Alphaproteobacteria</taxon>
        <taxon>Rhodospirillales</taxon>
        <taxon>Rhodospirillaceae</taxon>
        <taxon>Rhodospirillum</taxon>
    </lineage>
</organism>
<evidence type="ECO:0000256" key="5">
    <source>
        <dbReference type="ARBA" id="ARBA00022927"/>
    </source>
</evidence>
<comment type="function">
    <text evidence="9">Part of the twin-arginine translocation (Tat) system that transports large folded proteins containing a characteristic twin-arginine motif in their signal peptide across membranes. TatA could form the protein-conducting channel of the Tat system.</text>
</comment>
<dbReference type="GO" id="GO:0043953">
    <property type="term" value="P:protein transport by the Tat complex"/>
    <property type="evidence" value="ECO:0007669"/>
    <property type="project" value="UniProtKB-UniRule"/>
</dbReference>
<keyword evidence="7 9" id="KW-0811">Translocation</keyword>
<dbReference type="AlphaFoldDB" id="B6ISJ9"/>
<dbReference type="Gene3D" id="1.20.5.3310">
    <property type="match status" value="1"/>
</dbReference>
<reference evidence="10 11" key="1">
    <citation type="journal article" date="2010" name="BMC Genomics">
        <title>Metabolic flexibility revealed in the genome of the cyst-forming alpha-1 proteobacterium Rhodospirillum centenum.</title>
        <authorList>
            <person name="Lu Y.K."/>
            <person name="Marden J."/>
            <person name="Han M."/>
            <person name="Swingley W.D."/>
            <person name="Mastrian S.D."/>
            <person name="Chowdhury S.R."/>
            <person name="Hao J."/>
            <person name="Helmy T."/>
            <person name="Kim S."/>
            <person name="Kurdoglu A.A."/>
            <person name="Matthies H.J."/>
            <person name="Rollo D."/>
            <person name="Stothard P."/>
            <person name="Blankenship R.E."/>
            <person name="Bauer C.E."/>
            <person name="Touchman J.W."/>
        </authorList>
    </citation>
    <scope>NUCLEOTIDE SEQUENCE [LARGE SCALE GENOMIC DNA]</scope>
    <source>
        <strain evidence="11">ATCC 51521 / SW</strain>
    </source>
</reference>
<dbReference type="NCBIfam" id="TIGR01411">
    <property type="entry name" value="tatAE"/>
    <property type="match status" value="1"/>
</dbReference>
<dbReference type="RefSeq" id="WP_012566224.1">
    <property type="nucleotide sequence ID" value="NC_011420.2"/>
</dbReference>
<keyword evidence="5 9" id="KW-0653">Protein transport</keyword>
<accession>B6ISJ9</accession>
<dbReference type="GO" id="GO:0008320">
    <property type="term" value="F:protein transmembrane transporter activity"/>
    <property type="evidence" value="ECO:0007669"/>
    <property type="project" value="UniProtKB-UniRule"/>
</dbReference>
<dbReference type="eggNOG" id="COG1826">
    <property type="taxonomic scope" value="Bacteria"/>
</dbReference>
<name>B6ISJ9_RHOCS</name>
<dbReference type="HAMAP" id="MF_00236">
    <property type="entry name" value="TatA_E"/>
    <property type="match status" value="1"/>
</dbReference>
<feature type="transmembrane region" description="Helical" evidence="9">
    <location>
        <begin position="6"/>
        <end position="26"/>
    </location>
</feature>
<dbReference type="GO" id="GO:0033281">
    <property type="term" value="C:TAT protein transport complex"/>
    <property type="evidence" value="ECO:0007669"/>
    <property type="project" value="UniProtKB-UniRule"/>
</dbReference>
<evidence type="ECO:0000313" key="10">
    <source>
        <dbReference type="EMBL" id="ACI98435.1"/>
    </source>
</evidence>
<keyword evidence="3 9" id="KW-1003">Cell membrane</keyword>
<gene>
    <name evidence="9 10" type="primary">tatA</name>
    <name evidence="10" type="ordered locus">RC1_1011</name>
</gene>
<keyword evidence="6 9" id="KW-1133">Transmembrane helix</keyword>
<dbReference type="InterPro" id="IPR006312">
    <property type="entry name" value="TatA/E"/>
</dbReference>
<comment type="subunit">
    <text evidence="9">The Tat system comprises two distinct complexes: a TatABC complex, containing multiple copies of TatA, TatB and TatC subunits, and a separate TatA complex, containing only TatA subunits. Substrates initially bind to the TatABC complex, which probably triggers association of the separate TatA complex to form the active translocon.</text>
</comment>
<dbReference type="HOGENOM" id="CLU_086034_5_0_5"/>
<dbReference type="EMBL" id="CP000613">
    <property type="protein sequence ID" value="ACI98435.1"/>
    <property type="molecule type" value="Genomic_DNA"/>
</dbReference>
<dbReference type="PANTHER" id="PTHR42982:SF1">
    <property type="entry name" value="SEC-INDEPENDENT PROTEIN TRANSLOCASE PROTEIN TATA"/>
    <property type="match status" value="1"/>
</dbReference>
<proteinExistence type="inferred from homology"/>
<evidence type="ECO:0000256" key="9">
    <source>
        <dbReference type="HAMAP-Rule" id="MF_00236"/>
    </source>
</evidence>
<keyword evidence="2 9" id="KW-0813">Transport</keyword>
<evidence type="ECO:0000256" key="6">
    <source>
        <dbReference type="ARBA" id="ARBA00022989"/>
    </source>
</evidence>
<keyword evidence="11" id="KW-1185">Reference proteome</keyword>
<comment type="subcellular location">
    <subcellularLocation>
        <location evidence="9">Cell inner membrane</location>
        <topology evidence="9">Single-pass membrane protein</topology>
    </subcellularLocation>
    <subcellularLocation>
        <location evidence="1">Cell membrane</location>
        <topology evidence="1">Single-pass membrane protein</topology>
    </subcellularLocation>
</comment>